<name>A0A5C6AIR1_9BACT</name>
<dbReference type="Proteomes" id="UP000317421">
    <property type="component" value="Unassembled WGS sequence"/>
</dbReference>
<sequence>MPASPVWTATMAVVCSLIVATPTLAKSPRQLLPAGEARPLNGPLTRVSLADFVIAEPVSGAALRRAPWWSEVIGKPRVSSPSPLGAWLAFRLEEEESLASPGDAALPSGGFSLRVGRSDDPLLIDLMVEQDPPSTRLSSRITLTQFGPTPRLLTSLGDSW</sequence>
<dbReference type="EMBL" id="SJPR01000001">
    <property type="protein sequence ID" value="TWT99128.1"/>
    <property type="molecule type" value="Genomic_DNA"/>
</dbReference>
<dbReference type="AlphaFoldDB" id="A0A5C6AIR1"/>
<gene>
    <name evidence="1" type="ORF">Pla108_00610</name>
</gene>
<keyword evidence="2" id="KW-1185">Reference proteome</keyword>
<comment type="caution">
    <text evidence="1">The sequence shown here is derived from an EMBL/GenBank/DDBJ whole genome shotgun (WGS) entry which is preliminary data.</text>
</comment>
<accession>A0A5C6AIR1</accession>
<protein>
    <submittedName>
        <fullName evidence="1">Uncharacterized protein</fullName>
    </submittedName>
</protein>
<reference evidence="1 2" key="1">
    <citation type="submission" date="2019-02" db="EMBL/GenBank/DDBJ databases">
        <title>Deep-cultivation of Planctomycetes and their phenomic and genomic characterization uncovers novel biology.</title>
        <authorList>
            <person name="Wiegand S."/>
            <person name="Jogler M."/>
            <person name="Boedeker C."/>
            <person name="Pinto D."/>
            <person name="Vollmers J."/>
            <person name="Rivas-Marin E."/>
            <person name="Kohn T."/>
            <person name="Peeters S.H."/>
            <person name="Heuer A."/>
            <person name="Rast P."/>
            <person name="Oberbeckmann S."/>
            <person name="Bunk B."/>
            <person name="Jeske O."/>
            <person name="Meyerdierks A."/>
            <person name="Storesund J.E."/>
            <person name="Kallscheuer N."/>
            <person name="Luecker S."/>
            <person name="Lage O.M."/>
            <person name="Pohl T."/>
            <person name="Merkel B.J."/>
            <person name="Hornburger P."/>
            <person name="Mueller R.-W."/>
            <person name="Bruemmer F."/>
            <person name="Labrenz M."/>
            <person name="Spormann A.M."/>
            <person name="Op Den Camp H."/>
            <person name="Overmann J."/>
            <person name="Amann R."/>
            <person name="Jetten M.S.M."/>
            <person name="Mascher T."/>
            <person name="Medema M.H."/>
            <person name="Devos D.P."/>
            <person name="Kaster A.-K."/>
            <person name="Ovreas L."/>
            <person name="Rohde M."/>
            <person name="Galperin M.Y."/>
            <person name="Jogler C."/>
        </authorList>
    </citation>
    <scope>NUCLEOTIDE SEQUENCE [LARGE SCALE GENOMIC DNA]</scope>
    <source>
        <strain evidence="1 2">Pla108</strain>
    </source>
</reference>
<dbReference type="RefSeq" id="WP_146441346.1">
    <property type="nucleotide sequence ID" value="NZ_SJPR01000001.1"/>
</dbReference>
<evidence type="ECO:0000313" key="1">
    <source>
        <dbReference type="EMBL" id="TWT99128.1"/>
    </source>
</evidence>
<evidence type="ECO:0000313" key="2">
    <source>
        <dbReference type="Proteomes" id="UP000317421"/>
    </source>
</evidence>
<organism evidence="1 2">
    <name type="scientific">Botrimarina colliarenosi</name>
    <dbReference type="NCBI Taxonomy" id="2528001"/>
    <lineage>
        <taxon>Bacteria</taxon>
        <taxon>Pseudomonadati</taxon>
        <taxon>Planctomycetota</taxon>
        <taxon>Planctomycetia</taxon>
        <taxon>Pirellulales</taxon>
        <taxon>Lacipirellulaceae</taxon>
        <taxon>Botrimarina</taxon>
    </lineage>
</organism>
<proteinExistence type="predicted"/>